<feature type="compositionally biased region" description="Low complexity" evidence="1">
    <location>
        <begin position="367"/>
        <end position="378"/>
    </location>
</feature>
<feature type="region of interest" description="Disordered" evidence="1">
    <location>
        <begin position="665"/>
        <end position="741"/>
    </location>
</feature>
<feature type="compositionally biased region" description="Low complexity" evidence="1">
    <location>
        <begin position="307"/>
        <end position="319"/>
    </location>
</feature>
<feature type="compositionally biased region" description="Acidic residues" evidence="1">
    <location>
        <begin position="357"/>
        <end position="366"/>
    </location>
</feature>
<gene>
    <name evidence="2" type="ORF">NQ318_003350</name>
</gene>
<protein>
    <submittedName>
        <fullName evidence="2">Uncharacterized protein</fullName>
    </submittedName>
</protein>
<dbReference type="EMBL" id="JAPWTK010001193">
    <property type="protein sequence ID" value="KAJ8933594.1"/>
    <property type="molecule type" value="Genomic_DNA"/>
</dbReference>
<feature type="compositionally biased region" description="Basic and acidic residues" evidence="1">
    <location>
        <begin position="704"/>
        <end position="731"/>
    </location>
</feature>
<feature type="region of interest" description="Disordered" evidence="1">
    <location>
        <begin position="139"/>
        <end position="511"/>
    </location>
</feature>
<feature type="compositionally biased region" description="Basic and acidic residues" evidence="1">
    <location>
        <begin position="627"/>
        <end position="644"/>
    </location>
</feature>
<comment type="caution">
    <text evidence="2">The sequence shown here is derived from an EMBL/GenBank/DDBJ whole genome shotgun (WGS) entry which is preliminary data.</text>
</comment>
<keyword evidence="3" id="KW-1185">Reference proteome</keyword>
<dbReference type="Proteomes" id="UP001162162">
    <property type="component" value="Unassembled WGS sequence"/>
</dbReference>
<feature type="region of interest" description="Disordered" evidence="1">
    <location>
        <begin position="611"/>
        <end position="645"/>
    </location>
</feature>
<feature type="compositionally biased region" description="Basic residues" evidence="1">
    <location>
        <begin position="296"/>
        <end position="306"/>
    </location>
</feature>
<reference evidence="2" key="1">
    <citation type="journal article" date="2023" name="Insect Mol. Biol.">
        <title>Genome sequencing provides insights into the evolution of gene families encoding plant cell wall-degrading enzymes in longhorned beetles.</title>
        <authorList>
            <person name="Shin N.R."/>
            <person name="Okamura Y."/>
            <person name="Kirsch R."/>
            <person name="Pauchet Y."/>
        </authorList>
    </citation>
    <scope>NUCLEOTIDE SEQUENCE</scope>
    <source>
        <strain evidence="2">AMC_N1</strain>
    </source>
</reference>
<feature type="compositionally biased region" description="Basic and acidic residues" evidence="1">
    <location>
        <begin position="141"/>
        <end position="152"/>
    </location>
</feature>
<feature type="region of interest" description="Disordered" evidence="1">
    <location>
        <begin position="34"/>
        <end position="82"/>
    </location>
</feature>
<name>A0AAV8X3K2_9CUCU</name>
<feature type="compositionally biased region" description="Polar residues" evidence="1">
    <location>
        <begin position="732"/>
        <end position="741"/>
    </location>
</feature>
<feature type="compositionally biased region" description="Polar residues" evidence="1">
    <location>
        <begin position="494"/>
        <end position="504"/>
    </location>
</feature>
<sequence length="882" mass="97043">MESPKIPTQTFNFSDTAYAQEYSKVPTCPCSTCAAPRNRGETSPTSAYPPATSAPGRSYFISRSGSGVRPLTKHQSLGSGSQQYKWTSFHAGGEVNSRNVHRRHQLQQGAVPGAVVRPRSGRGVPGPIGVGAGATALAGREQTHRVHGESDRVQFATSQEDEHKAIGLSLQQRAGEIPSEPSRPAYLSLQPRDFDRKPPSPCAPQPELPPSVTPIISPPPAFQDKNKSSSKSRTFFGKAPFLPRSNAIEDSDASPPQTPPPVKWKTAVQSISQVRKAKPTAASPAIEKPPRTFNRIPRRSRWRTQRPRGGPSSSSTTAARRLRRRRRWASGSLDSSFNRPGSIMPRLSENTDSSADVYEDADEEDNNSSSINVSVISSLRANRLQSDFNRAREKVSPSGRANRVLQHRGQIRRSPVGSDTNKPPTCSSPSSSSTSSNEFLSRSPPAPAQQQIRRSAPNRPYQAAKSPSQEDAALQRVRRSRSLQLPEKKPPTYSRESSIPTRVSPQHPDSHRTIIKVGPAAERSKRYNVQAAKPHSLESSSILDEDILREAEVVTGFLYGNRSRAAAQALLMHRYNNNEITKEEKAKDSMKHVNNGLTVYYVGNSKKDKQKVLVRGSTSPSLSLSKRAAEGARSEAKNPCKPDTCDFWPHCANRESLKREAQFVMRSSQSYPTHQRSLDSNVEANRSISTEMERRKQQNGTTSKEPRERRPSPKQTVKRDQSDAVIYEKKSSPMNPRSRTLPTFVTISGSSSGSEAWLAGLDRKGNAKGSGASTPLECALSVGKNEKSREVLLTRPGSAPSEERSRELLVSQQRSMSLPKSFLSASYQQPSFKAIPRSNTIETLKFDNTYPEKNDLQKVVGFFPGNSIVTLNLTLTMKLTSE</sequence>
<feature type="compositionally biased region" description="Polar residues" evidence="1">
    <location>
        <begin position="665"/>
        <end position="690"/>
    </location>
</feature>
<evidence type="ECO:0000313" key="2">
    <source>
        <dbReference type="EMBL" id="KAJ8933594.1"/>
    </source>
</evidence>
<proteinExistence type="predicted"/>
<dbReference type="AlphaFoldDB" id="A0AAV8X3K2"/>
<accession>A0AAV8X3K2</accession>
<feature type="compositionally biased region" description="Polar residues" evidence="1">
    <location>
        <begin position="73"/>
        <end position="82"/>
    </location>
</feature>
<evidence type="ECO:0000313" key="3">
    <source>
        <dbReference type="Proteomes" id="UP001162162"/>
    </source>
</evidence>
<evidence type="ECO:0000256" key="1">
    <source>
        <dbReference type="SAM" id="MobiDB-lite"/>
    </source>
</evidence>
<feature type="compositionally biased region" description="Low complexity" evidence="1">
    <location>
        <begin position="427"/>
        <end position="443"/>
    </location>
</feature>
<feature type="compositionally biased region" description="Polar residues" evidence="1">
    <location>
        <begin position="379"/>
        <end position="388"/>
    </location>
</feature>
<feature type="compositionally biased region" description="Pro residues" evidence="1">
    <location>
        <begin position="199"/>
        <end position="221"/>
    </location>
</feature>
<organism evidence="2 3">
    <name type="scientific">Aromia moschata</name>
    <dbReference type="NCBI Taxonomy" id="1265417"/>
    <lineage>
        <taxon>Eukaryota</taxon>
        <taxon>Metazoa</taxon>
        <taxon>Ecdysozoa</taxon>
        <taxon>Arthropoda</taxon>
        <taxon>Hexapoda</taxon>
        <taxon>Insecta</taxon>
        <taxon>Pterygota</taxon>
        <taxon>Neoptera</taxon>
        <taxon>Endopterygota</taxon>
        <taxon>Coleoptera</taxon>
        <taxon>Polyphaga</taxon>
        <taxon>Cucujiformia</taxon>
        <taxon>Chrysomeloidea</taxon>
        <taxon>Cerambycidae</taxon>
        <taxon>Cerambycinae</taxon>
        <taxon>Callichromatini</taxon>
        <taxon>Aromia</taxon>
    </lineage>
</organism>
<feature type="compositionally biased region" description="Low complexity" evidence="1">
    <location>
        <begin position="42"/>
        <end position="55"/>
    </location>
</feature>